<evidence type="ECO:0000313" key="2">
    <source>
        <dbReference type="Proteomes" id="UP000193642"/>
    </source>
</evidence>
<gene>
    <name evidence="1" type="ORF">BCR33DRAFT_716271</name>
</gene>
<protein>
    <submittedName>
        <fullName evidence="1">Uncharacterized protein</fullName>
    </submittedName>
</protein>
<dbReference type="Proteomes" id="UP000193642">
    <property type="component" value="Unassembled WGS sequence"/>
</dbReference>
<dbReference type="EMBL" id="MCGO01000019">
    <property type="protein sequence ID" value="ORY45623.1"/>
    <property type="molecule type" value="Genomic_DNA"/>
</dbReference>
<dbReference type="OrthoDB" id="421671at2759"/>
<reference evidence="1 2" key="1">
    <citation type="submission" date="2016-07" db="EMBL/GenBank/DDBJ databases">
        <title>Pervasive Adenine N6-methylation of Active Genes in Fungi.</title>
        <authorList>
            <consortium name="DOE Joint Genome Institute"/>
            <person name="Mondo S.J."/>
            <person name="Dannebaum R.O."/>
            <person name="Kuo R.C."/>
            <person name="Labutti K."/>
            <person name="Haridas S."/>
            <person name="Kuo A."/>
            <person name="Salamov A."/>
            <person name="Ahrendt S.R."/>
            <person name="Lipzen A."/>
            <person name="Sullivan W."/>
            <person name="Andreopoulos W.B."/>
            <person name="Clum A."/>
            <person name="Lindquist E."/>
            <person name="Daum C."/>
            <person name="Ramamoorthy G.K."/>
            <person name="Gryganskyi A."/>
            <person name="Culley D."/>
            <person name="Magnuson J.K."/>
            <person name="James T.Y."/>
            <person name="O'Malley M.A."/>
            <person name="Stajich J.E."/>
            <person name="Spatafora J.W."/>
            <person name="Visel A."/>
            <person name="Grigoriev I.V."/>
        </authorList>
    </citation>
    <scope>NUCLEOTIDE SEQUENCE [LARGE SCALE GENOMIC DNA]</scope>
    <source>
        <strain evidence="1 2">JEL800</strain>
    </source>
</reference>
<dbReference type="AlphaFoldDB" id="A0A1Y2CEY5"/>
<accession>A0A1Y2CEY5</accession>
<name>A0A1Y2CEY5_9FUNG</name>
<organism evidence="1 2">
    <name type="scientific">Rhizoclosmatium globosum</name>
    <dbReference type="NCBI Taxonomy" id="329046"/>
    <lineage>
        <taxon>Eukaryota</taxon>
        <taxon>Fungi</taxon>
        <taxon>Fungi incertae sedis</taxon>
        <taxon>Chytridiomycota</taxon>
        <taxon>Chytridiomycota incertae sedis</taxon>
        <taxon>Chytridiomycetes</taxon>
        <taxon>Chytridiales</taxon>
        <taxon>Chytriomycetaceae</taxon>
        <taxon>Rhizoclosmatium</taxon>
    </lineage>
</organism>
<proteinExistence type="predicted"/>
<comment type="caution">
    <text evidence="1">The sequence shown here is derived from an EMBL/GenBank/DDBJ whole genome shotgun (WGS) entry which is preliminary data.</text>
</comment>
<evidence type="ECO:0000313" key="1">
    <source>
        <dbReference type="EMBL" id="ORY45623.1"/>
    </source>
</evidence>
<keyword evidence="2" id="KW-1185">Reference proteome</keyword>
<sequence>MGNLSSTVAPPPKLEQIAPDCFRLRVPFYIFFFDVGTHVNFIRLSNGRFLVLSAAVVATNPFHTTAFAQWAEVYPRIESEGRLFGTPRHLRNLPGLKWAGSVEDQSVRDLWKDEVEMRIPAGCEFNNPTPELTNHFNGIVAFHRASKTVICDDAFAVSNPSLLDSFSSCFAFQSQSITFHPSMPNQALYKTPKAARQFYDWVIELTHDWDFDNMASAHGSYMIGGAKEALLDCLEKARKSLSDHSLSCPYTH</sequence>